<dbReference type="Proteomes" id="UP000263232">
    <property type="component" value="Chromosome"/>
</dbReference>
<dbReference type="RefSeq" id="WP_118991334.1">
    <property type="nucleotide sequence ID" value="NZ_CP023434.1"/>
</dbReference>
<accession>A0A347WN20</accession>
<evidence type="ECO:0000313" key="6">
    <source>
        <dbReference type="Proteomes" id="UP000263232"/>
    </source>
</evidence>
<proteinExistence type="predicted"/>
<name>A0A347WN20_9LACT</name>
<dbReference type="InterPro" id="IPR012674">
    <property type="entry name" value="Calycin"/>
</dbReference>
<dbReference type="Gene3D" id="2.40.128.20">
    <property type="match status" value="1"/>
</dbReference>
<dbReference type="SUPFAM" id="SSF50814">
    <property type="entry name" value="Lipocalins"/>
    <property type="match status" value="1"/>
</dbReference>
<dbReference type="AlphaFoldDB" id="A0A347WN20"/>
<dbReference type="KEGG" id="abae:CL176_10995"/>
<gene>
    <name evidence="5" type="ORF">CL176_10995</name>
</gene>
<feature type="signal peptide" evidence="3">
    <location>
        <begin position="1"/>
        <end position="25"/>
    </location>
</feature>
<keyword evidence="1 3" id="KW-0732">Signal</keyword>
<feature type="chain" id="PRO_5016798074" evidence="3">
    <location>
        <begin position="26"/>
        <end position="207"/>
    </location>
</feature>
<evidence type="ECO:0000256" key="1">
    <source>
        <dbReference type="ARBA" id="ARBA00022729"/>
    </source>
</evidence>
<protein>
    <submittedName>
        <fullName evidence="5">Zinc-binding protein</fullName>
    </submittedName>
</protein>
<dbReference type="OrthoDB" id="3186216at2"/>
<evidence type="ECO:0000256" key="2">
    <source>
        <dbReference type="ARBA" id="ARBA00022833"/>
    </source>
</evidence>
<dbReference type="GO" id="GO:0008270">
    <property type="term" value="F:zinc ion binding"/>
    <property type="evidence" value="ECO:0007669"/>
    <property type="project" value="InterPro"/>
</dbReference>
<dbReference type="InterPro" id="IPR015304">
    <property type="entry name" value="ZinT_dom"/>
</dbReference>
<evidence type="ECO:0000256" key="3">
    <source>
        <dbReference type="SAM" id="SignalP"/>
    </source>
</evidence>
<keyword evidence="2" id="KW-0862">Zinc</keyword>
<organism evidence="5 6">
    <name type="scientific">Suicoccus acidiformans</name>
    <dbReference type="NCBI Taxonomy" id="2036206"/>
    <lineage>
        <taxon>Bacteria</taxon>
        <taxon>Bacillati</taxon>
        <taxon>Bacillota</taxon>
        <taxon>Bacilli</taxon>
        <taxon>Lactobacillales</taxon>
        <taxon>Aerococcaceae</taxon>
        <taxon>Suicoccus</taxon>
    </lineage>
</organism>
<dbReference type="EMBL" id="CP023434">
    <property type="protein sequence ID" value="AXY26477.1"/>
    <property type="molecule type" value="Genomic_DNA"/>
</dbReference>
<feature type="domain" description="ZinT" evidence="4">
    <location>
        <begin position="40"/>
        <end position="205"/>
    </location>
</feature>
<evidence type="ECO:0000259" key="4">
    <source>
        <dbReference type="Pfam" id="PF09223"/>
    </source>
</evidence>
<keyword evidence="6" id="KW-1185">Reference proteome</keyword>
<reference evidence="5 6" key="1">
    <citation type="submission" date="2017-09" db="EMBL/GenBank/DDBJ databases">
        <title>Complete genome sequence of Oxytococcus suis strain ZY16052.</title>
        <authorList>
            <person name="Li F."/>
        </authorList>
    </citation>
    <scope>NUCLEOTIDE SEQUENCE [LARGE SCALE GENOMIC DNA]</scope>
    <source>
        <strain evidence="5 6">ZY16052</strain>
    </source>
</reference>
<dbReference type="Pfam" id="PF09223">
    <property type="entry name" value="ZinT"/>
    <property type="match status" value="1"/>
</dbReference>
<evidence type="ECO:0000313" key="5">
    <source>
        <dbReference type="EMBL" id="AXY26477.1"/>
    </source>
</evidence>
<sequence length="207" mass="23334">MKKLLLTLSATLLVSAPLVTSNVYADEHDHDHSHEAAPSTDVQLIDWEGEWNSYGAYLEEADVKEALAKAAEKEGQDEAEYTDAIKERRKADFDGLIIDDKTITFLQTRADSDEVKESSKGTYTYSETISVDHGGQPMFWYVFEGDEDAPYPYVLLMDLHGEDTMAHFHMRYGDDLKALADEDSEWYPTFVASDTSTDQVVFDILGE</sequence>